<keyword evidence="4" id="KW-1185">Reference proteome</keyword>
<gene>
    <name evidence="3" type="ORF">SAMN02745702_02300</name>
</gene>
<dbReference type="InterPro" id="IPR058356">
    <property type="entry name" value="DUF8043"/>
</dbReference>
<dbReference type="Pfam" id="PF26154">
    <property type="entry name" value="DUF8042"/>
    <property type="match status" value="1"/>
</dbReference>
<dbReference type="RefSeq" id="WP_078685574.1">
    <property type="nucleotide sequence ID" value="NZ_FUYA01000007.1"/>
</dbReference>
<feature type="domain" description="DUF8043" evidence="2">
    <location>
        <begin position="1"/>
        <end position="71"/>
    </location>
</feature>
<dbReference type="InterPro" id="IPR058355">
    <property type="entry name" value="DUF8042"/>
</dbReference>
<evidence type="ECO:0000259" key="2">
    <source>
        <dbReference type="Pfam" id="PF26159"/>
    </source>
</evidence>
<name>A0A1T4WHC6_9BACT</name>
<evidence type="ECO:0000313" key="3">
    <source>
        <dbReference type="EMBL" id="SKA76734.1"/>
    </source>
</evidence>
<protein>
    <submittedName>
        <fullName evidence="3">Uncharacterized protein</fullName>
    </submittedName>
</protein>
<dbReference type="OrthoDB" id="9813744at2"/>
<evidence type="ECO:0000259" key="1">
    <source>
        <dbReference type="Pfam" id="PF26154"/>
    </source>
</evidence>
<accession>A0A1T4WHC6</accession>
<organism evidence="3 4">
    <name type="scientific">Desulfobaculum bizertense DSM 18034</name>
    <dbReference type="NCBI Taxonomy" id="1121442"/>
    <lineage>
        <taxon>Bacteria</taxon>
        <taxon>Pseudomonadati</taxon>
        <taxon>Thermodesulfobacteriota</taxon>
        <taxon>Desulfovibrionia</taxon>
        <taxon>Desulfovibrionales</taxon>
        <taxon>Desulfovibrionaceae</taxon>
        <taxon>Desulfobaculum</taxon>
    </lineage>
</organism>
<evidence type="ECO:0000313" key="4">
    <source>
        <dbReference type="Proteomes" id="UP000189733"/>
    </source>
</evidence>
<dbReference type="AlphaFoldDB" id="A0A1T4WHC6"/>
<feature type="domain" description="DUF8042" evidence="1">
    <location>
        <begin position="83"/>
        <end position="191"/>
    </location>
</feature>
<dbReference type="STRING" id="1121442.SAMN02745702_02300"/>
<dbReference type="Proteomes" id="UP000189733">
    <property type="component" value="Unassembled WGS sequence"/>
</dbReference>
<reference evidence="3 4" key="1">
    <citation type="submission" date="2017-02" db="EMBL/GenBank/DDBJ databases">
        <authorList>
            <person name="Peterson S.W."/>
        </authorList>
    </citation>
    <scope>NUCLEOTIDE SEQUENCE [LARGE SCALE GENOMIC DNA]</scope>
    <source>
        <strain evidence="3 4">DSM 18034</strain>
    </source>
</reference>
<sequence>MIVIDGQNSDVNAKNFGNLEELLVHVASGDSLKDRIVTDVLVNNESFSEVYPHQAEDISLEEVKQLEIRSVASSEFALNISSELGKVLQLMESASRTISELFRSGEDTEALEMYQDLIDVTRDFLSMVSVLRNESGISDMERVEENVEEITSLFSEMIEVSENEDWILLADLLEFEFQASVGKWQPLLEELRGRLQQKAEAA</sequence>
<dbReference type="Pfam" id="PF26159">
    <property type="entry name" value="DUF8043"/>
    <property type="match status" value="1"/>
</dbReference>
<dbReference type="EMBL" id="FUYA01000007">
    <property type="protein sequence ID" value="SKA76734.1"/>
    <property type="molecule type" value="Genomic_DNA"/>
</dbReference>
<proteinExistence type="predicted"/>